<keyword evidence="5" id="KW-1185">Reference proteome</keyword>
<dbReference type="CDD" id="cd12148">
    <property type="entry name" value="fungal_TF_MHR"/>
    <property type="match status" value="1"/>
</dbReference>
<dbReference type="EMBL" id="KN847046">
    <property type="protein sequence ID" value="KIW23730.1"/>
    <property type="molecule type" value="Genomic_DNA"/>
</dbReference>
<dbReference type="OrthoDB" id="4685598at2759"/>
<dbReference type="GO" id="GO:0003677">
    <property type="term" value="F:DNA binding"/>
    <property type="evidence" value="ECO:0007669"/>
    <property type="project" value="InterPro"/>
</dbReference>
<dbReference type="GO" id="GO:0006351">
    <property type="term" value="P:DNA-templated transcription"/>
    <property type="evidence" value="ECO:0007669"/>
    <property type="project" value="InterPro"/>
</dbReference>
<dbReference type="Proteomes" id="UP000054466">
    <property type="component" value="Unassembled WGS sequence"/>
</dbReference>
<sequence>MAGILPPALSAFSPPPISSFPTAVPRPWHAYTAAEGPVPTNPPVGNDSIDAITSLLESHTAALKDLQDSLRSPRAGSGTLPVSFDAGNSVDSHNSILADALADSIVSQPSPSRSVTRRRRSKPKSPYMQEQTSELPPLTIPPGHEASSSNLLSLPQVETLAGEFPDEFFFRVEAHHAKVMETCSSNTVTADSSDIPQVGREAADMFLQAFFELVHPFHPIFDRKAFTTLYEDAFAKALCRNEESGVVFVVLALGAVISEDPDGKHTLGGRTIPGIHYYRAAQQILMSRWTQSVGGNLLLSQGLLLCALYLTYAVQPLLAWKFVHLASTNVEQLLIRTKNAEPDEPRVQEILRLSWSSFVIECDILAEFHQPRSCIQLLADKMLFPHCGDPPDTSRMLFLAEISARSLGNRIHYSINFTDSMSAYTDSVLDDVPDGTGIANSLAPLINVCNELTRQLESWYSSLPAAIKPELVVEEPDPDIQSCLLRCRYWSSMNKIHRPFVLKATSLPTGQQVPQYFLEKCQTCIMSCRMFLKSVGGLLVRRTPYIYTATQGAFASALMISISARSPILKPFVTDVDALQHLALDRLRPWAEDGSAAESAYEILSSIRKKFIYCERM</sequence>
<dbReference type="PANTHER" id="PTHR47785">
    <property type="entry name" value="ZN(II)2CYS6 TRANSCRIPTION FACTOR (EUROFUNG)-RELATED-RELATED"/>
    <property type="match status" value="1"/>
</dbReference>
<proteinExistence type="predicted"/>
<evidence type="ECO:0000259" key="3">
    <source>
        <dbReference type="Pfam" id="PF04082"/>
    </source>
</evidence>
<name>A0A0D2BZH9_9EURO</name>
<dbReference type="AlphaFoldDB" id="A0A0D2BZH9"/>
<gene>
    <name evidence="4" type="ORF">PV07_11908</name>
</gene>
<dbReference type="Pfam" id="PF04082">
    <property type="entry name" value="Fungal_trans"/>
    <property type="match status" value="1"/>
</dbReference>
<dbReference type="VEuPathDB" id="FungiDB:PV07_11908"/>
<organism evidence="4 5">
    <name type="scientific">Cladophialophora immunda</name>
    <dbReference type="NCBI Taxonomy" id="569365"/>
    <lineage>
        <taxon>Eukaryota</taxon>
        <taxon>Fungi</taxon>
        <taxon>Dikarya</taxon>
        <taxon>Ascomycota</taxon>
        <taxon>Pezizomycotina</taxon>
        <taxon>Eurotiomycetes</taxon>
        <taxon>Chaetothyriomycetidae</taxon>
        <taxon>Chaetothyriales</taxon>
        <taxon>Herpotrichiellaceae</taxon>
        <taxon>Cladophialophora</taxon>
    </lineage>
</organism>
<accession>A0A0D2BZH9</accession>
<evidence type="ECO:0000313" key="4">
    <source>
        <dbReference type="EMBL" id="KIW23730.1"/>
    </source>
</evidence>
<reference evidence="4 5" key="1">
    <citation type="submission" date="2015-01" db="EMBL/GenBank/DDBJ databases">
        <title>The Genome Sequence of Cladophialophora immunda CBS83496.</title>
        <authorList>
            <consortium name="The Broad Institute Genomics Platform"/>
            <person name="Cuomo C."/>
            <person name="de Hoog S."/>
            <person name="Gorbushina A."/>
            <person name="Stielow B."/>
            <person name="Teixiera M."/>
            <person name="Abouelleil A."/>
            <person name="Chapman S.B."/>
            <person name="Priest M."/>
            <person name="Young S.K."/>
            <person name="Wortman J."/>
            <person name="Nusbaum C."/>
            <person name="Birren B."/>
        </authorList>
    </citation>
    <scope>NUCLEOTIDE SEQUENCE [LARGE SCALE GENOMIC DNA]</scope>
    <source>
        <strain evidence="4 5">CBS 83496</strain>
    </source>
</reference>
<dbReference type="InterPro" id="IPR007219">
    <property type="entry name" value="XnlR_reg_dom"/>
</dbReference>
<evidence type="ECO:0000313" key="5">
    <source>
        <dbReference type="Proteomes" id="UP000054466"/>
    </source>
</evidence>
<feature type="domain" description="Xylanolytic transcriptional activator regulatory" evidence="3">
    <location>
        <begin position="207"/>
        <end position="362"/>
    </location>
</feature>
<dbReference type="GO" id="GO:0008270">
    <property type="term" value="F:zinc ion binding"/>
    <property type="evidence" value="ECO:0007669"/>
    <property type="project" value="InterPro"/>
</dbReference>
<feature type="region of interest" description="Disordered" evidence="2">
    <location>
        <begin position="107"/>
        <end position="149"/>
    </location>
</feature>
<dbReference type="RefSeq" id="XP_016243946.1">
    <property type="nucleotide sequence ID" value="XM_016399384.1"/>
</dbReference>
<evidence type="ECO:0000256" key="2">
    <source>
        <dbReference type="SAM" id="MobiDB-lite"/>
    </source>
</evidence>
<dbReference type="GeneID" id="27351102"/>
<keyword evidence="1" id="KW-0539">Nucleus</keyword>
<evidence type="ECO:0000256" key="1">
    <source>
        <dbReference type="ARBA" id="ARBA00023242"/>
    </source>
</evidence>
<dbReference type="InterPro" id="IPR053181">
    <property type="entry name" value="EcdB-like_regulator"/>
</dbReference>
<protein>
    <recommendedName>
        <fullName evidence="3">Xylanolytic transcriptional activator regulatory domain-containing protein</fullName>
    </recommendedName>
</protein>
<dbReference type="HOGENOM" id="CLU_004835_3_0_1"/>